<comment type="subcellular location">
    <subcellularLocation>
        <location evidence="1 6">Membrane</location>
        <topology evidence="1 6">Multi-pass membrane protein</topology>
    </subcellularLocation>
</comment>
<dbReference type="Pfam" id="PF03134">
    <property type="entry name" value="TB2_DP1_HVA22"/>
    <property type="match status" value="1"/>
</dbReference>
<protein>
    <recommendedName>
        <fullName evidence="6">HVA22-like protein</fullName>
    </recommendedName>
</protein>
<dbReference type="PANTHER" id="PTHR12300:SF161">
    <property type="entry name" value="RECEPTOR EXPRESSION-ENHANCING PROTEIN"/>
    <property type="match status" value="1"/>
</dbReference>
<evidence type="ECO:0000256" key="2">
    <source>
        <dbReference type="ARBA" id="ARBA00008573"/>
    </source>
</evidence>
<comment type="similarity">
    <text evidence="2 6">Belongs to the DP1 family.</text>
</comment>
<dbReference type="InterPro" id="IPR004345">
    <property type="entry name" value="TB2_DP1_HVA22"/>
</dbReference>
<dbReference type="EMBL" id="GDJX01014708">
    <property type="protein sequence ID" value="JAT53228.1"/>
    <property type="molecule type" value="Transcribed_RNA"/>
</dbReference>
<gene>
    <name evidence="8" type="primary">YOP1_1</name>
    <name evidence="8" type="ORF">g.60570</name>
</gene>
<accession>A0A1D1YF10</accession>
<keyword evidence="7" id="KW-0175">Coiled coil</keyword>
<proteinExistence type="inferred from homology"/>
<evidence type="ECO:0000256" key="6">
    <source>
        <dbReference type="RuleBase" id="RU362006"/>
    </source>
</evidence>
<name>A0A1D1YF10_9ARAE</name>
<evidence type="ECO:0000313" key="8">
    <source>
        <dbReference type="EMBL" id="JAT53228.1"/>
    </source>
</evidence>
<dbReference type="PANTHER" id="PTHR12300">
    <property type="entry name" value="HVA22-LIKE PROTEINS"/>
    <property type="match status" value="1"/>
</dbReference>
<evidence type="ECO:0000256" key="7">
    <source>
        <dbReference type="SAM" id="Coils"/>
    </source>
</evidence>
<keyword evidence="4 6" id="KW-1133">Transmembrane helix</keyword>
<dbReference type="GO" id="GO:0016020">
    <property type="term" value="C:membrane"/>
    <property type="evidence" value="ECO:0007669"/>
    <property type="project" value="UniProtKB-SubCell"/>
</dbReference>
<feature type="transmembrane region" description="Helical" evidence="6">
    <location>
        <begin position="38"/>
        <end position="57"/>
    </location>
</feature>
<sequence length="186" mass="21719">MDNVKERLLYFNAQADKELSKYPAICDLEKKTNVPKTYMAAGVVTFIFTLIFFNVWGELLSDVIGWLYPAYASFKAIESPEKTDDVQWLTYWTVYGFINMAEFFSDIILYWIPFYFLFKTVFFLWLFLPPFRGAQMIYAKFLGPTLRAYEGGIDKNLKNLKDKIEDATKEAVKNISDVTNKSEHVE</sequence>
<reference evidence="8" key="1">
    <citation type="submission" date="2015-07" db="EMBL/GenBank/DDBJ databases">
        <title>Transcriptome Assembly of Anthurium amnicola.</title>
        <authorList>
            <person name="Suzuki J."/>
        </authorList>
    </citation>
    <scope>NUCLEOTIDE SEQUENCE</scope>
</reference>
<evidence type="ECO:0000256" key="3">
    <source>
        <dbReference type="ARBA" id="ARBA00022692"/>
    </source>
</evidence>
<organism evidence="8">
    <name type="scientific">Anthurium amnicola</name>
    <dbReference type="NCBI Taxonomy" id="1678845"/>
    <lineage>
        <taxon>Eukaryota</taxon>
        <taxon>Viridiplantae</taxon>
        <taxon>Streptophyta</taxon>
        <taxon>Embryophyta</taxon>
        <taxon>Tracheophyta</taxon>
        <taxon>Spermatophyta</taxon>
        <taxon>Magnoliopsida</taxon>
        <taxon>Liliopsida</taxon>
        <taxon>Araceae</taxon>
        <taxon>Pothoideae</taxon>
        <taxon>Potheae</taxon>
        <taxon>Anthurium</taxon>
    </lineage>
</organism>
<evidence type="ECO:0000256" key="4">
    <source>
        <dbReference type="ARBA" id="ARBA00022989"/>
    </source>
</evidence>
<evidence type="ECO:0000256" key="1">
    <source>
        <dbReference type="ARBA" id="ARBA00004141"/>
    </source>
</evidence>
<evidence type="ECO:0000256" key="5">
    <source>
        <dbReference type="ARBA" id="ARBA00023136"/>
    </source>
</evidence>
<feature type="coiled-coil region" evidence="7">
    <location>
        <begin position="150"/>
        <end position="177"/>
    </location>
</feature>
<feature type="transmembrane region" description="Helical" evidence="6">
    <location>
        <begin position="107"/>
        <end position="128"/>
    </location>
</feature>
<dbReference type="AlphaFoldDB" id="A0A1D1YF10"/>
<keyword evidence="3 6" id="KW-0812">Transmembrane</keyword>
<keyword evidence="5 6" id="KW-0472">Membrane</keyword>